<protein>
    <submittedName>
        <fullName evidence="2">Uncharacterized protein</fullName>
    </submittedName>
</protein>
<name>A0A6A5YJE9_9PLEO</name>
<organism evidence="2 3">
    <name type="scientific">Lophiotrema nucula</name>
    <dbReference type="NCBI Taxonomy" id="690887"/>
    <lineage>
        <taxon>Eukaryota</taxon>
        <taxon>Fungi</taxon>
        <taxon>Dikarya</taxon>
        <taxon>Ascomycota</taxon>
        <taxon>Pezizomycotina</taxon>
        <taxon>Dothideomycetes</taxon>
        <taxon>Pleosporomycetidae</taxon>
        <taxon>Pleosporales</taxon>
        <taxon>Lophiotremataceae</taxon>
        <taxon>Lophiotrema</taxon>
    </lineage>
</organism>
<keyword evidence="3" id="KW-1185">Reference proteome</keyword>
<reference evidence="2" key="1">
    <citation type="journal article" date="2020" name="Stud. Mycol.">
        <title>101 Dothideomycetes genomes: a test case for predicting lifestyles and emergence of pathogens.</title>
        <authorList>
            <person name="Haridas S."/>
            <person name="Albert R."/>
            <person name="Binder M."/>
            <person name="Bloem J."/>
            <person name="Labutti K."/>
            <person name="Salamov A."/>
            <person name="Andreopoulos B."/>
            <person name="Baker S."/>
            <person name="Barry K."/>
            <person name="Bills G."/>
            <person name="Bluhm B."/>
            <person name="Cannon C."/>
            <person name="Castanera R."/>
            <person name="Culley D."/>
            <person name="Daum C."/>
            <person name="Ezra D."/>
            <person name="Gonzalez J."/>
            <person name="Henrissat B."/>
            <person name="Kuo A."/>
            <person name="Liang C."/>
            <person name="Lipzen A."/>
            <person name="Lutzoni F."/>
            <person name="Magnuson J."/>
            <person name="Mondo S."/>
            <person name="Nolan M."/>
            <person name="Ohm R."/>
            <person name="Pangilinan J."/>
            <person name="Park H.-J."/>
            <person name="Ramirez L."/>
            <person name="Alfaro M."/>
            <person name="Sun H."/>
            <person name="Tritt A."/>
            <person name="Yoshinaga Y."/>
            <person name="Zwiers L.-H."/>
            <person name="Turgeon B."/>
            <person name="Goodwin S."/>
            <person name="Spatafora J."/>
            <person name="Crous P."/>
            <person name="Grigoriev I."/>
        </authorList>
    </citation>
    <scope>NUCLEOTIDE SEQUENCE</scope>
    <source>
        <strain evidence="2">CBS 627.86</strain>
    </source>
</reference>
<dbReference type="Proteomes" id="UP000799770">
    <property type="component" value="Unassembled WGS sequence"/>
</dbReference>
<dbReference type="EMBL" id="ML977362">
    <property type="protein sequence ID" value="KAF2106457.1"/>
    <property type="molecule type" value="Genomic_DNA"/>
</dbReference>
<feature type="compositionally biased region" description="Polar residues" evidence="1">
    <location>
        <begin position="179"/>
        <end position="192"/>
    </location>
</feature>
<accession>A0A6A5YJE9</accession>
<evidence type="ECO:0000313" key="3">
    <source>
        <dbReference type="Proteomes" id="UP000799770"/>
    </source>
</evidence>
<sequence>MSDPQHPPGPPAVNYVQYQQDTTPAEPDLIPFPFDEVLEIKTTQGTFVLSQPHEAMVMLQRDVPNQLLFRDNDPPSHQPASPVDDDWFKDWSDRAEQATKVFEAGKVGVELGTAAAPVFTSIFNAMKKKNGAAPKAAPTKTAKYQPSSYVQAPVPASIKYYPSNPTTNSRPVSAHRPGSSGTHVSATTPTRTSYERPTKYDGYSNLPPPPSNRPPNSQNLRPGSSQNSYPAYPQASSRPTSSGSHSQSLKPAAQTNYVSYAAVPCEIL</sequence>
<feature type="compositionally biased region" description="Polar residues" evidence="1">
    <location>
        <begin position="223"/>
        <end position="252"/>
    </location>
</feature>
<evidence type="ECO:0000313" key="2">
    <source>
        <dbReference type="EMBL" id="KAF2106457.1"/>
    </source>
</evidence>
<feature type="region of interest" description="Disordered" evidence="1">
    <location>
        <begin position="130"/>
        <end position="149"/>
    </location>
</feature>
<gene>
    <name evidence="2" type="ORF">BDV96DRAFT_607340</name>
</gene>
<feature type="region of interest" description="Disordered" evidence="1">
    <location>
        <begin position="160"/>
        <end position="252"/>
    </location>
</feature>
<feature type="compositionally biased region" description="Low complexity" evidence="1">
    <location>
        <begin position="131"/>
        <end position="143"/>
    </location>
</feature>
<proteinExistence type="predicted"/>
<dbReference type="AlphaFoldDB" id="A0A6A5YJE9"/>
<evidence type="ECO:0000256" key="1">
    <source>
        <dbReference type="SAM" id="MobiDB-lite"/>
    </source>
</evidence>